<keyword evidence="4" id="KW-0408">Iron</keyword>
<gene>
    <name evidence="7" type="ORF">METZ01_LOCUS475913</name>
</gene>
<evidence type="ECO:0000256" key="1">
    <source>
        <dbReference type="ARBA" id="ARBA00001966"/>
    </source>
</evidence>
<dbReference type="PANTHER" id="PTHR43409">
    <property type="entry name" value="ANAEROBIC MAGNESIUM-PROTOPORPHYRIN IX MONOMETHYL ESTER CYCLASE-RELATED"/>
    <property type="match status" value="1"/>
</dbReference>
<name>A0A383BT52_9ZZZZ</name>
<dbReference type="GO" id="GO:0051536">
    <property type="term" value="F:iron-sulfur cluster binding"/>
    <property type="evidence" value="ECO:0007669"/>
    <property type="project" value="UniProtKB-KW"/>
</dbReference>
<dbReference type="SFLD" id="SFLDG01082">
    <property type="entry name" value="B12-binding_domain_containing"/>
    <property type="match status" value="1"/>
</dbReference>
<dbReference type="InterPro" id="IPR058240">
    <property type="entry name" value="rSAM_sf"/>
</dbReference>
<accession>A0A383BT52</accession>
<dbReference type="GO" id="GO:0046872">
    <property type="term" value="F:metal ion binding"/>
    <property type="evidence" value="ECO:0007669"/>
    <property type="project" value="UniProtKB-KW"/>
</dbReference>
<dbReference type="InterPro" id="IPR006638">
    <property type="entry name" value="Elp3/MiaA/NifB-like_rSAM"/>
</dbReference>
<evidence type="ECO:0000313" key="7">
    <source>
        <dbReference type="EMBL" id="SVE23059.1"/>
    </source>
</evidence>
<evidence type="ECO:0000259" key="6">
    <source>
        <dbReference type="PROSITE" id="PS51918"/>
    </source>
</evidence>
<dbReference type="InterPro" id="IPR051198">
    <property type="entry name" value="BchE-like"/>
</dbReference>
<dbReference type="AlphaFoldDB" id="A0A383BT52"/>
<dbReference type="InterPro" id="IPR023404">
    <property type="entry name" value="rSAM_horseshoe"/>
</dbReference>
<dbReference type="Pfam" id="PF04055">
    <property type="entry name" value="Radical_SAM"/>
    <property type="match status" value="1"/>
</dbReference>
<feature type="non-terminal residue" evidence="7">
    <location>
        <position position="1"/>
    </location>
</feature>
<feature type="non-terminal residue" evidence="7">
    <location>
        <position position="244"/>
    </location>
</feature>
<dbReference type="Gene3D" id="3.80.30.20">
    <property type="entry name" value="tm_1862 like domain"/>
    <property type="match status" value="1"/>
</dbReference>
<dbReference type="PANTHER" id="PTHR43409:SF7">
    <property type="entry name" value="BLL1977 PROTEIN"/>
    <property type="match status" value="1"/>
</dbReference>
<keyword evidence="3" id="KW-0479">Metal-binding</keyword>
<dbReference type="SMART" id="SM00729">
    <property type="entry name" value="Elp3"/>
    <property type="match status" value="1"/>
</dbReference>
<keyword evidence="5" id="KW-0411">Iron-sulfur</keyword>
<proteinExistence type="predicted"/>
<dbReference type="PROSITE" id="PS51918">
    <property type="entry name" value="RADICAL_SAM"/>
    <property type="match status" value="1"/>
</dbReference>
<organism evidence="7">
    <name type="scientific">marine metagenome</name>
    <dbReference type="NCBI Taxonomy" id="408172"/>
    <lineage>
        <taxon>unclassified sequences</taxon>
        <taxon>metagenomes</taxon>
        <taxon>ecological metagenomes</taxon>
    </lineage>
</organism>
<evidence type="ECO:0000256" key="5">
    <source>
        <dbReference type="ARBA" id="ARBA00023014"/>
    </source>
</evidence>
<evidence type="ECO:0000256" key="2">
    <source>
        <dbReference type="ARBA" id="ARBA00022691"/>
    </source>
</evidence>
<evidence type="ECO:0000256" key="3">
    <source>
        <dbReference type="ARBA" id="ARBA00022723"/>
    </source>
</evidence>
<comment type="cofactor">
    <cofactor evidence="1">
        <name>[4Fe-4S] cluster</name>
        <dbReference type="ChEBI" id="CHEBI:49883"/>
    </cofactor>
</comment>
<dbReference type="SFLD" id="SFLDS00029">
    <property type="entry name" value="Radical_SAM"/>
    <property type="match status" value="1"/>
</dbReference>
<reference evidence="7" key="1">
    <citation type="submission" date="2018-05" db="EMBL/GenBank/DDBJ databases">
        <authorList>
            <person name="Lanie J.A."/>
            <person name="Ng W.-L."/>
            <person name="Kazmierczak K.M."/>
            <person name="Andrzejewski T.M."/>
            <person name="Davidsen T.M."/>
            <person name="Wayne K.J."/>
            <person name="Tettelin H."/>
            <person name="Glass J.I."/>
            <person name="Rusch D."/>
            <person name="Podicherti R."/>
            <person name="Tsui H.-C.T."/>
            <person name="Winkler M.E."/>
        </authorList>
    </citation>
    <scope>NUCLEOTIDE SEQUENCE</scope>
</reference>
<dbReference type="CDD" id="cd01335">
    <property type="entry name" value="Radical_SAM"/>
    <property type="match status" value="1"/>
</dbReference>
<feature type="domain" description="Radical SAM core" evidence="6">
    <location>
        <begin position="44"/>
        <end position="244"/>
    </location>
</feature>
<evidence type="ECO:0000256" key="4">
    <source>
        <dbReference type="ARBA" id="ARBA00023004"/>
    </source>
</evidence>
<dbReference type="EMBL" id="UINC01203002">
    <property type="protein sequence ID" value="SVE23059.1"/>
    <property type="molecule type" value="Genomic_DNA"/>
</dbReference>
<dbReference type="InterPro" id="IPR007197">
    <property type="entry name" value="rSAM"/>
</dbReference>
<protein>
    <recommendedName>
        <fullName evidence="6">Radical SAM core domain-containing protein</fullName>
    </recommendedName>
</protein>
<keyword evidence="2" id="KW-0949">S-adenosyl-L-methionine</keyword>
<dbReference type="GO" id="GO:0003824">
    <property type="term" value="F:catalytic activity"/>
    <property type="evidence" value="ECO:0007669"/>
    <property type="project" value="InterPro"/>
</dbReference>
<sequence>NKAPGSISKSIYKSPKRDQIKHLDDLPYIDRSLIDYNKYHKFVGHAGRKYHMPIQATRGCPYRCFYCDIYKTALINRKRTPDNLFTEVEMLADMGVKRIEFIDDIFNVDKKYFAGFFNRVMKNNLDLEFFFPTGLKGDLLDEETIDIMVQGGTVGLNLSLEHPSPRLQKVMRKNLDVDKFHASMEYITRKYPSVILGMNAMHGFPTETEEEALLTLDFIKSIKWIHFPYLFNVRIFPGTELESF</sequence>
<dbReference type="SUPFAM" id="SSF102114">
    <property type="entry name" value="Radical SAM enzymes"/>
    <property type="match status" value="1"/>
</dbReference>